<dbReference type="GO" id="GO:0004519">
    <property type="term" value="F:endonuclease activity"/>
    <property type="evidence" value="ECO:0007669"/>
    <property type="project" value="UniProtKB-KW"/>
</dbReference>
<evidence type="ECO:0000259" key="7">
    <source>
        <dbReference type="Pfam" id="PF17917"/>
    </source>
</evidence>
<name>A0A9Q3IWF4_9BASI</name>
<dbReference type="AlphaFoldDB" id="A0A9Q3IWF4"/>
<dbReference type="EMBL" id="AVOT02056935">
    <property type="protein sequence ID" value="MBW0551154.1"/>
    <property type="molecule type" value="Genomic_DNA"/>
</dbReference>
<keyword evidence="4" id="KW-0255">Endonuclease</keyword>
<evidence type="ECO:0000256" key="6">
    <source>
        <dbReference type="ARBA" id="ARBA00022918"/>
    </source>
</evidence>
<dbReference type="Pfam" id="PF17917">
    <property type="entry name" value="RT_RNaseH"/>
    <property type="match status" value="1"/>
</dbReference>
<comment type="caution">
    <text evidence="8">The sequence shown here is derived from an EMBL/GenBank/DDBJ whole genome shotgun (WGS) entry which is preliminary data.</text>
</comment>
<evidence type="ECO:0000313" key="8">
    <source>
        <dbReference type="EMBL" id="MBW0551154.1"/>
    </source>
</evidence>
<reference evidence="8" key="1">
    <citation type="submission" date="2021-03" db="EMBL/GenBank/DDBJ databases">
        <title>Draft genome sequence of rust myrtle Austropuccinia psidii MF-1, a brazilian biotype.</title>
        <authorList>
            <person name="Quecine M.C."/>
            <person name="Pachon D.M.R."/>
            <person name="Bonatelli M.L."/>
            <person name="Correr F.H."/>
            <person name="Franceschini L.M."/>
            <person name="Leite T.F."/>
            <person name="Margarido G.R.A."/>
            <person name="Almeida C.A."/>
            <person name="Ferrarezi J.A."/>
            <person name="Labate C.A."/>
        </authorList>
    </citation>
    <scope>NUCLEOTIDE SEQUENCE</scope>
    <source>
        <strain evidence="8">MF-1</strain>
    </source>
</reference>
<keyword evidence="3" id="KW-0540">Nuclease</keyword>
<dbReference type="GO" id="GO:0016787">
    <property type="term" value="F:hydrolase activity"/>
    <property type="evidence" value="ECO:0007669"/>
    <property type="project" value="UniProtKB-KW"/>
</dbReference>
<feature type="domain" description="Reverse transcriptase RNase H-like" evidence="7">
    <location>
        <begin position="3"/>
        <end position="54"/>
    </location>
</feature>
<keyword evidence="6" id="KW-0695">RNA-directed DNA polymerase</keyword>
<organism evidence="8 9">
    <name type="scientific">Austropuccinia psidii MF-1</name>
    <dbReference type="NCBI Taxonomy" id="1389203"/>
    <lineage>
        <taxon>Eukaryota</taxon>
        <taxon>Fungi</taxon>
        <taxon>Dikarya</taxon>
        <taxon>Basidiomycota</taxon>
        <taxon>Pucciniomycotina</taxon>
        <taxon>Pucciniomycetes</taxon>
        <taxon>Pucciniales</taxon>
        <taxon>Sphaerophragmiaceae</taxon>
        <taxon>Austropuccinia</taxon>
    </lineage>
</organism>
<accession>A0A9Q3IWF4</accession>
<evidence type="ECO:0000313" key="9">
    <source>
        <dbReference type="Proteomes" id="UP000765509"/>
    </source>
</evidence>
<keyword evidence="9" id="KW-1185">Reference proteome</keyword>
<evidence type="ECO:0000256" key="3">
    <source>
        <dbReference type="ARBA" id="ARBA00022722"/>
    </source>
</evidence>
<keyword evidence="1" id="KW-0808">Transferase</keyword>
<protein>
    <recommendedName>
        <fullName evidence="7">Reverse transcriptase RNase H-like domain-containing protein</fullName>
    </recommendedName>
</protein>
<evidence type="ECO:0000256" key="2">
    <source>
        <dbReference type="ARBA" id="ARBA00022695"/>
    </source>
</evidence>
<evidence type="ECO:0000256" key="5">
    <source>
        <dbReference type="ARBA" id="ARBA00022801"/>
    </source>
</evidence>
<sequence>MACLFLLWELDKLHYYIYGSPFDVITNFNAVKSLLNMKNANRHILRCKTAIKEYRGNTTIVNKAGKIHKKADGLSRWALANTTSNTAYVHLEAETQIPIEGTIIKIRISISSLPYWIKTAEIHL</sequence>
<dbReference type="InterPro" id="IPR041373">
    <property type="entry name" value="RT_RNaseH"/>
</dbReference>
<keyword evidence="2" id="KW-0548">Nucleotidyltransferase</keyword>
<evidence type="ECO:0000256" key="4">
    <source>
        <dbReference type="ARBA" id="ARBA00022759"/>
    </source>
</evidence>
<proteinExistence type="predicted"/>
<dbReference type="Proteomes" id="UP000765509">
    <property type="component" value="Unassembled WGS sequence"/>
</dbReference>
<gene>
    <name evidence="8" type="ORF">O181_090869</name>
</gene>
<dbReference type="GO" id="GO:0003964">
    <property type="term" value="F:RNA-directed DNA polymerase activity"/>
    <property type="evidence" value="ECO:0007669"/>
    <property type="project" value="UniProtKB-KW"/>
</dbReference>
<evidence type="ECO:0000256" key="1">
    <source>
        <dbReference type="ARBA" id="ARBA00022679"/>
    </source>
</evidence>
<keyword evidence="5" id="KW-0378">Hydrolase</keyword>